<evidence type="ECO:0000313" key="10">
    <source>
        <dbReference type="EMBL" id="KPU44037.1"/>
    </source>
</evidence>
<evidence type="ECO:0000256" key="4">
    <source>
        <dbReference type="ARBA" id="ARBA00022692"/>
    </source>
</evidence>
<dbReference type="PROSITE" id="PS51779">
    <property type="entry name" value="POTRA"/>
    <property type="match status" value="1"/>
</dbReference>
<dbReference type="InterPro" id="IPR013685">
    <property type="entry name" value="POTRA_FtsQ_type"/>
</dbReference>
<evidence type="ECO:0000256" key="5">
    <source>
        <dbReference type="ARBA" id="ARBA00022989"/>
    </source>
</evidence>
<proteinExistence type="predicted"/>
<organism evidence="10 11">
    <name type="scientific">Oxobacter pfennigii</name>
    <dbReference type="NCBI Taxonomy" id="36849"/>
    <lineage>
        <taxon>Bacteria</taxon>
        <taxon>Bacillati</taxon>
        <taxon>Bacillota</taxon>
        <taxon>Clostridia</taxon>
        <taxon>Eubacteriales</taxon>
        <taxon>Clostridiaceae</taxon>
        <taxon>Oxobacter</taxon>
    </lineage>
</organism>
<name>A0A0P9AFA1_9CLOT</name>
<dbReference type="PANTHER" id="PTHR37820:SF1">
    <property type="entry name" value="CELL DIVISION PROTEIN FTSQ"/>
    <property type="match status" value="1"/>
</dbReference>
<gene>
    <name evidence="10" type="primary">ftsQ</name>
    <name evidence="10" type="ORF">OXPF_22030</name>
</gene>
<dbReference type="AlphaFoldDB" id="A0A0P9AFA1"/>
<dbReference type="Pfam" id="PF08478">
    <property type="entry name" value="POTRA_1"/>
    <property type="match status" value="1"/>
</dbReference>
<comment type="subcellular location">
    <subcellularLocation>
        <location evidence="1">Membrane</location>
    </subcellularLocation>
</comment>
<evidence type="ECO:0000259" key="9">
    <source>
        <dbReference type="PROSITE" id="PS51779"/>
    </source>
</evidence>
<keyword evidence="6 8" id="KW-0472">Membrane</keyword>
<keyword evidence="11" id="KW-1185">Reference proteome</keyword>
<dbReference type="InterPro" id="IPR050487">
    <property type="entry name" value="FtsQ_DivIB"/>
</dbReference>
<dbReference type="Gene3D" id="3.10.20.310">
    <property type="entry name" value="membrane protein fhac"/>
    <property type="match status" value="1"/>
</dbReference>
<dbReference type="GO" id="GO:0005886">
    <property type="term" value="C:plasma membrane"/>
    <property type="evidence" value="ECO:0007669"/>
    <property type="project" value="TreeGrafter"/>
</dbReference>
<dbReference type="InterPro" id="IPR034746">
    <property type="entry name" value="POTRA"/>
</dbReference>
<feature type="transmembrane region" description="Helical" evidence="8">
    <location>
        <begin position="14"/>
        <end position="33"/>
    </location>
</feature>
<dbReference type="Pfam" id="PF03799">
    <property type="entry name" value="FtsQ_DivIB_C"/>
    <property type="match status" value="1"/>
</dbReference>
<keyword evidence="2" id="KW-1003">Cell membrane</keyword>
<protein>
    <submittedName>
        <fullName evidence="10">Cell division protein FtsQ</fullName>
    </submittedName>
</protein>
<accession>A0A0P9AFA1</accession>
<dbReference type="STRING" id="36849.OXPF_22030"/>
<feature type="domain" description="POTRA" evidence="9">
    <location>
        <begin position="38"/>
        <end position="106"/>
    </location>
</feature>
<evidence type="ECO:0000256" key="8">
    <source>
        <dbReference type="SAM" id="Phobius"/>
    </source>
</evidence>
<keyword evidence="3 10" id="KW-0132">Cell division</keyword>
<evidence type="ECO:0000256" key="6">
    <source>
        <dbReference type="ARBA" id="ARBA00023136"/>
    </source>
</evidence>
<evidence type="ECO:0000313" key="11">
    <source>
        <dbReference type="Proteomes" id="UP000050326"/>
    </source>
</evidence>
<keyword evidence="7" id="KW-0131">Cell cycle</keyword>
<dbReference type="PANTHER" id="PTHR37820">
    <property type="entry name" value="CELL DIVISION PROTEIN DIVIB"/>
    <property type="match status" value="1"/>
</dbReference>
<dbReference type="OrthoDB" id="1953902at2"/>
<keyword evidence="5 8" id="KW-1133">Transmembrane helix</keyword>
<reference evidence="10 11" key="1">
    <citation type="submission" date="2015-09" db="EMBL/GenBank/DDBJ databases">
        <title>Genome sequence of Oxobacter pfennigii DSM 3222.</title>
        <authorList>
            <person name="Poehlein A."/>
            <person name="Bengelsdorf F.R."/>
            <person name="Schiel-Bengelsdorf B."/>
            <person name="Duerre P."/>
            <person name="Daniel R."/>
        </authorList>
    </citation>
    <scope>NUCLEOTIDE SEQUENCE [LARGE SCALE GENOMIC DNA]</scope>
    <source>
        <strain evidence="10 11">DSM 3222</strain>
    </source>
</reference>
<keyword evidence="4 8" id="KW-0812">Transmembrane</keyword>
<sequence>MYNDIKKRIRRRKLRFRMCMLLIITCTATIYLFTTPVIKVKDIIVEGNVVCTEDKIIELSGIEYGDNLLRLNMREITQNVLTNSYIESCDIKRTLFGNIYISVQERQSAAISTFGEDFVTIDKKGVVIEVLDSVSGISLPAVEGLDITEAIPGKTMVLSDERKLNVFLKIFDNIAKDDFSAIIKGIDMNNLMSIIIKTAQDINIKLGSIENIEYKIKVSRAILEQDDSIKGLKGTIDVSFDGNPVFRQE</sequence>
<evidence type="ECO:0000256" key="1">
    <source>
        <dbReference type="ARBA" id="ARBA00004370"/>
    </source>
</evidence>
<comment type="caution">
    <text evidence="10">The sequence shown here is derived from an EMBL/GenBank/DDBJ whole genome shotgun (WGS) entry which is preliminary data.</text>
</comment>
<dbReference type="EMBL" id="LKET01000032">
    <property type="protein sequence ID" value="KPU44037.1"/>
    <property type="molecule type" value="Genomic_DNA"/>
</dbReference>
<dbReference type="InterPro" id="IPR005548">
    <property type="entry name" value="Cell_div_FtsQ/DivIB_C"/>
</dbReference>
<evidence type="ECO:0000256" key="7">
    <source>
        <dbReference type="ARBA" id="ARBA00023306"/>
    </source>
</evidence>
<dbReference type="Proteomes" id="UP000050326">
    <property type="component" value="Unassembled WGS sequence"/>
</dbReference>
<evidence type="ECO:0000256" key="2">
    <source>
        <dbReference type="ARBA" id="ARBA00022475"/>
    </source>
</evidence>
<dbReference type="GO" id="GO:0051301">
    <property type="term" value="P:cell division"/>
    <property type="evidence" value="ECO:0007669"/>
    <property type="project" value="UniProtKB-KW"/>
</dbReference>
<dbReference type="RefSeq" id="WP_083479850.1">
    <property type="nucleotide sequence ID" value="NZ_LKET01000032.1"/>
</dbReference>
<evidence type="ECO:0000256" key="3">
    <source>
        <dbReference type="ARBA" id="ARBA00022618"/>
    </source>
</evidence>